<gene>
    <name evidence="2" type="ORF">A3C94_00935</name>
</gene>
<accession>A0A1F6DTN1</accession>
<dbReference type="InterPro" id="IPR004263">
    <property type="entry name" value="Exostosin"/>
</dbReference>
<evidence type="ECO:0000259" key="1">
    <source>
        <dbReference type="Pfam" id="PF03016"/>
    </source>
</evidence>
<dbReference type="EMBL" id="MFLJ01000016">
    <property type="protein sequence ID" value="OGG64630.1"/>
    <property type="molecule type" value="Genomic_DNA"/>
</dbReference>
<feature type="domain" description="Exostosin GT47" evidence="1">
    <location>
        <begin position="198"/>
        <end position="292"/>
    </location>
</feature>
<evidence type="ECO:0000313" key="2">
    <source>
        <dbReference type="EMBL" id="OGG64630.1"/>
    </source>
</evidence>
<sequence>MPLLNPWWGNLLSESSFFTKQLFDTYAFDIECYTITDDLRKADLVLAPYPHVWFLRHDRALFDECVRTARIAGLPLLIDGAGDIEYPIGGENIYILRYGGYRFIRERGRIQIPLYADDLLERCRNGRLDIRRKGEGKPVVGFVGWVTLSPAQFLRTMLKELPMRLQGIFDVRYRACTKGVLWRQKAIQILRRSPFVAFHSRSRDSFSGSSKTAVGDMRELREQMVDTILESDYALDVRGDANNSARLFEILSLGRIPVIVDTERNFPFSDVIDYSSFALIVDFRDIQKLPERIAEFHKTISSERFEQMQRNARDAYLQYFRIDALTRQIVAELRAKMLH</sequence>
<protein>
    <recommendedName>
        <fullName evidence="1">Exostosin GT47 domain-containing protein</fullName>
    </recommendedName>
</protein>
<dbReference type="Proteomes" id="UP000177232">
    <property type="component" value="Unassembled WGS sequence"/>
</dbReference>
<comment type="caution">
    <text evidence="2">The sequence shown here is derived from an EMBL/GenBank/DDBJ whole genome shotgun (WGS) entry which is preliminary data.</text>
</comment>
<dbReference type="Pfam" id="PF03016">
    <property type="entry name" value="Exostosin_GT47"/>
    <property type="match status" value="1"/>
</dbReference>
<dbReference type="AlphaFoldDB" id="A0A1F6DTN1"/>
<organism evidence="2 3">
    <name type="scientific">Candidatus Kaiserbacteria bacterium RIFCSPHIGHO2_02_FULL_55_17</name>
    <dbReference type="NCBI Taxonomy" id="1798496"/>
    <lineage>
        <taxon>Bacteria</taxon>
        <taxon>Candidatus Kaiseribacteriota</taxon>
    </lineage>
</organism>
<dbReference type="STRING" id="1798496.A3C94_00935"/>
<dbReference type="PANTHER" id="PTHR11062">
    <property type="entry name" value="EXOSTOSIN HEPARAN SULFATE GLYCOSYLTRANSFERASE -RELATED"/>
    <property type="match status" value="1"/>
</dbReference>
<proteinExistence type="predicted"/>
<name>A0A1F6DTN1_9BACT</name>
<evidence type="ECO:0000313" key="3">
    <source>
        <dbReference type="Proteomes" id="UP000177232"/>
    </source>
</evidence>
<dbReference type="GO" id="GO:0016757">
    <property type="term" value="F:glycosyltransferase activity"/>
    <property type="evidence" value="ECO:0007669"/>
    <property type="project" value="InterPro"/>
</dbReference>
<reference evidence="2 3" key="1">
    <citation type="journal article" date="2016" name="Nat. Commun.">
        <title>Thousands of microbial genomes shed light on interconnected biogeochemical processes in an aquifer system.</title>
        <authorList>
            <person name="Anantharaman K."/>
            <person name="Brown C.T."/>
            <person name="Hug L.A."/>
            <person name="Sharon I."/>
            <person name="Castelle C.J."/>
            <person name="Probst A.J."/>
            <person name="Thomas B.C."/>
            <person name="Singh A."/>
            <person name="Wilkins M.J."/>
            <person name="Karaoz U."/>
            <person name="Brodie E.L."/>
            <person name="Williams K.H."/>
            <person name="Hubbard S.S."/>
            <person name="Banfield J.F."/>
        </authorList>
    </citation>
    <scope>NUCLEOTIDE SEQUENCE [LARGE SCALE GENOMIC DNA]</scope>
</reference>
<dbReference type="InterPro" id="IPR040911">
    <property type="entry name" value="Exostosin_GT47"/>
</dbReference>